<gene>
    <name evidence="1" type="ORF">METZ01_LOCUS230852</name>
</gene>
<name>A0A382GSB1_9ZZZZ</name>
<dbReference type="EMBL" id="UINC01057147">
    <property type="protein sequence ID" value="SVB77998.1"/>
    <property type="molecule type" value="Genomic_DNA"/>
</dbReference>
<evidence type="ECO:0000313" key="1">
    <source>
        <dbReference type="EMBL" id="SVB77998.1"/>
    </source>
</evidence>
<sequence>MNLRCPLVALLVVTTLALPSCGNDSETQSLTVYSGRSEKLIGPIFDDFEAATGIDVAVRYGSSNDLALALS</sequence>
<dbReference type="Gene3D" id="3.40.190.10">
    <property type="entry name" value="Periplasmic binding protein-like II"/>
    <property type="match status" value="1"/>
</dbReference>
<reference evidence="1" key="1">
    <citation type="submission" date="2018-05" db="EMBL/GenBank/DDBJ databases">
        <authorList>
            <person name="Lanie J.A."/>
            <person name="Ng W.-L."/>
            <person name="Kazmierczak K.M."/>
            <person name="Andrzejewski T.M."/>
            <person name="Davidsen T.M."/>
            <person name="Wayne K.J."/>
            <person name="Tettelin H."/>
            <person name="Glass J.I."/>
            <person name="Rusch D."/>
            <person name="Podicherti R."/>
            <person name="Tsui H.-C.T."/>
            <person name="Winkler M.E."/>
        </authorList>
    </citation>
    <scope>NUCLEOTIDE SEQUENCE</scope>
</reference>
<accession>A0A382GSB1</accession>
<dbReference type="SUPFAM" id="SSF53850">
    <property type="entry name" value="Periplasmic binding protein-like II"/>
    <property type="match status" value="1"/>
</dbReference>
<protein>
    <recommendedName>
        <fullName evidence="2">Iron ABC transporter substrate-binding protein</fullName>
    </recommendedName>
</protein>
<dbReference type="AlphaFoldDB" id="A0A382GSB1"/>
<feature type="non-terminal residue" evidence="1">
    <location>
        <position position="71"/>
    </location>
</feature>
<organism evidence="1">
    <name type="scientific">marine metagenome</name>
    <dbReference type="NCBI Taxonomy" id="408172"/>
    <lineage>
        <taxon>unclassified sequences</taxon>
        <taxon>metagenomes</taxon>
        <taxon>ecological metagenomes</taxon>
    </lineage>
</organism>
<proteinExistence type="predicted"/>
<evidence type="ECO:0008006" key="2">
    <source>
        <dbReference type="Google" id="ProtNLM"/>
    </source>
</evidence>